<gene>
    <name evidence="2" type="ORF">EUGRSUZ_H01285</name>
</gene>
<dbReference type="InParanoid" id="A0A059AYV9"/>
<dbReference type="Gramene" id="KCW58620">
    <property type="protein sequence ID" value="KCW58620"/>
    <property type="gene ID" value="EUGRSUZ_H01285"/>
</dbReference>
<keyword evidence="1" id="KW-0472">Membrane</keyword>
<sequence>MDSLKSLILRLFYLFASVHTIFFFSFLLLGQSLLSSEAHDLPFFFFSCPKLAIEEFHAPKKPFCIQQRG</sequence>
<dbReference type="AlphaFoldDB" id="A0A059AYV9"/>
<feature type="transmembrane region" description="Helical" evidence="1">
    <location>
        <begin position="12"/>
        <end position="34"/>
    </location>
</feature>
<name>A0A059AYV9_EUCGR</name>
<dbReference type="EMBL" id="KK198760">
    <property type="protein sequence ID" value="KCW58620.1"/>
    <property type="molecule type" value="Genomic_DNA"/>
</dbReference>
<accession>A0A059AYV9</accession>
<keyword evidence="1" id="KW-0812">Transmembrane</keyword>
<organism evidence="2">
    <name type="scientific">Eucalyptus grandis</name>
    <name type="common">Flooded gum</name>
    <dbReference type="NCBI Taxonomy" id="71139"/>
    <lineage>
        <taxon>Eukaryota</taxon>
        <taxon>Viridiplantae</taxon>
        <taxon>Streptophyta</taxon>
        <taxon>Embryophyta</taxon>
        <taxon>Tracheophyta</taxon>
        <taxon>Spermatophyta</taxon>
        <taxon>Magnoliopsida</taxon>
        <taxon>eudicotyledons</taxon>
        <taxon>Gunneridae</taxon>
        <taxon>Pentapetalae</taxon>
        <taxon>rosids</taxon>
        <taxon>malvids</taxon>
        <taxon>Myrtales</taxon>
        <taxon>Myrtaceae</taxon>
        <taxon>Myrtoideae</taxon>
        <taxon>Eucalypteae</taxon>
        <taxon>Eucalyptus</taxon>
    </lineage>
</organism>
<evidence type="ECO:0000256" key="1">
    <source>
        <dbReference type="SAM" id="Phobius"/>
    </source>
</evidence>
<evidence type="ECO:0000313" key="2">
    <source>
        <dbReference type="EMBL" id="KCW58620.1"/>
    </source>
</evidence>
<proteinExistence type="predicted"/>
<reference evidence="2" key="1">
    <citation type="submission" date="2013-07" db="EMBL/GenBank/DDBJ databases">
        <title>The genome of Eucalyptus grandis.</title>
        <authorList>
            <person name="Schmutz J."/>
            <person name="Hayes R."/>
            <person name="Myburg A."/>
            <person name="Tuskan G."/>
            <person name="Grattapaglia D."/>
            <person name="Rokhsar D.S."/>
        </authorList>
    </citation>
    <scope>NUCLEOTIDE SEQUENCE</scope>
    <source>
        <tissue evidence="2">Leaf extractions</tissue>
    </source>
</reference>
<keyword evidence="1" id="KW-1133">Transmembrane helix</keyword>
<protein>
    <submittedName>
        <fullName evidence="2">Uncharacterized protein</fullName>
    </submittedName>
</protein>